<organism evidence="1 2">
    <name type="scientific">Maribacter litoralis</name>
    <dbReference type="NCBI Taxonomy" id="2059726"/>
    <lineage>
        <taxon>Bacteria</taxon>
        <taxon>Pseudomonadati</taxon>
        <taxon>Bacteroidota</taxon>
        <taxon>Flavobacteriia</taxon>
        <taxon>Flavobacteriales</taxon>
        <taxon>Flavobacteriaceae</taxon>
        <taxon>Maribacter</taxon>
    </lineage>
</organism>
<reference evidence="1 2" key="1">
    <citation type="submission" date="2019-10" db="EMBL/GenBank/DDBJ databases">
        <authorList>
            <person name="Karimi E."/>
        </authorList>
    </citation>
    <scope>NUCLEOTIDE SEQUENCE [LARGE SCALE GENOMIC DNA]</scope>
    <source>
        <strain evidence="1">Maribacter sp. 151</strain>
    </source>
</reference>
<name>A0A653XDX9_9FLAO</name>
<dbReference type="AlphaFoldDB" id="A0A653XDX9"/>
<dbReference type="EMBL" id="CABWLR010000006">
    <property type="protein sequence ID" value="VXC28246.1"/>
    <property type="molecule type" value="Genomic_DNA"/>
</dbReference>
<dbReference type="Proteomes" id="UP000430202">
    <property type="component" value="Unassembled WGS sequence"/>
</dbReference>
<evidence type="ECO:0000313" key="1">
    <source>
        <dbReference type="EMBL" id="VXC28246.1"/>
    </source>
</evidence>
<protein>
    <submittedName>
        <fullName evidence="1">Uncharacterized protein</fullName>
    </submittedName>
</protein>
<keyword evidence="2" id="KW-1185">Reference proteome</keyword>
<sequence length="59" mass="7106">MQFGFIKQLTLAADILHNGKLWYILMNHEIYENHLFENFCTIVQNIQFIREALFYIVSL</sequence>
<accession>A0A653XDX9</accession>
<proteinExistence type="predicted"/>
<evidence type="ECO:0000313" key="2">
    <source>
        <dbReference type="Proteomes" id="UP000430202"/>
    </source>
</evidence>
<gene>
    <name evidence="1" type="ORF">MARI151_60542</name>
</gene>